<dbReference type="PANTHER" id="PTHR15730">
    <property type="entry name" value="EXPERIMENTAL AUTOIMMUNE PROSTATITIS ANTIGEN 2-RELATED"/>
    <property type="match status" value="1"/>
</dbReference>
<dbReference type="InterPro" id="IPR041333">
    <property type="entry name" value="M60_C"/>
</dbReference>
<dbReference type="GeneID" id="86050374"/>
<accession>F3PW04</accession>
<evidence type="ECO:0000256" key="1">
    <source>
        <dbReference type="SAM" id="SignalP"/>
    </source>
</evidence>
<dbReference type="PROSITE" id="PS51723">
    <property type="entry name" value="PEPTIDASE_M60"/>
    <property type="match status" value="1"/>
</dbReference>
<dbReference type="InterPro" id="IPR008979">
    <property type="entry name" value="Galactose-bd-like_sf"/>
</dbReference>
<sequence>MKTMTRILPFFLLTLLFLSCCSSCSDEKAPALKPEFSIAETDLQHDCQKEQTNISIPVKTNLNADEWSVKSNEDWCLATISRSTSQPSITIVVKANEEPDVRSTTVTVKTPISEHTIRINQLGYGKAVLLKKSSPKIDAAGGQMTVTVTANVEYDIQMPNEQEWITQAPATKALTDYDHDFHIAPNKTYESRTAEISFIARQDPEVKAVCVIEQAALNVGTDEVEATGDILIKPTGGTASENQPGQGIEHCFDGVFGGTPYHSVWGQPAQFPVTLEFTFDGKEEIDYFIYHTRAGNGNFGEVDVFTATEAAPDYKLYGSFDFKKQNAPSKVIFNSPLKNATKIKFSVKSGAGDFVSCDEMQFFKNNVDDRLKQQLLTVFTDASCSELKEGITDAQINALPPYFAQIGTYLKNDKYDAWEKKFRIRDYQPYSNVELWAEKLMTKRYSNLDNPTGIYAEAGDSILVLVGDTHGQSVSIQLIPDVEAGGDTYFLHEGVNKIGIRRKGMLFIMYTADLLSPSAKPVRIHIPLNSGTVNGFFDLKEDQTDAAYAELLRKATYKYFCVRGEKIMFYFHLSKMREYLPNNILSAIHLWDNIIGWQQELMGIDDVRPSQVNNHIFAISPEDGYMWASDYRIGFVYTYLNNILLYDNVMAAKDNAWGPAHEIGHIHQRAINWPSSTESSNNLFSNYILYKLGKYCSRGSELSALATARCIKGNAWYNMGTSTHQNEDTEIHMRMNWQLWNYYHRCGYQPDFWQKLFRLLRENRISESDPGAGQLLFARMACQAANQNLTEFFERWGFFEPVDNVTIEQYGSWNYNVTPRMISETKAFMARFPAPRHAFYYLEDRKNGDVGIDKYKVGDVGHYSQFKNNQKISKTPKYSRSGQRISISNGDEAVAFEVKKGDKLLFFSNFLSFEVPSSIALEGCSIYAVQADGHRKQVMAE</sequence>
<protein>
    <submittedName>
        <fullName evidence="3">F5/8 type C domain protein</fullName>
    </submittedName>
</protein>
<feature type="signal peptide" evidence="1">
    <location>
        <begin position="1"/>
        <end position="25"/>
    </location>
</feature>
<dbReference type="SMART" id="SM01276">
    <property type="entry name" value="M60-like"/>
    <property type="match status" value="1"/>
</dbReference>
<evidence type="ECO:0000313" key="3">
    <source>
        <dbReference type="EMBL" id="EGF52582.1"/>
    </source>
</evidence>
<dbReference type="eggNOG" id="COG5492">
    <property type="taxonomic scope" value="Bacteria"/>
</dbReference>
<dbReference type="Gene3D" id="2.60.120.260">
    <property type="entry name" value="Galactose-binding domain-like"/>
    <property type="match status" value="1"/>
</dbReference>
<proteinExistence type="predicted"/>
<organism evidence="3 4">
    <name type="scientific">Bacteroides fluxus YIT 12057</name>
    <dbReference type="NCBI Taxonomy" id="763034"/>
    <lineage>
        <taxon>Bacteria</taxon>
        <taxon>Pseudomonadati</taxon>
        <taxon>Bacteroidota</taxon>
        <taxon>Bacteroidia</taxon>
        <taxon>Bacteroidales</taxon>
        <taxon>Bacteroidaceae</taxon>
        <taxon>Bacteroides</taxon>
    </lineage>
</organism>
<dbReference type="PROSITE" id="PS51257">
    <property type="entry name" value="PROKAR_LIPOPROTEIN"/>
    <property type="match status" value="1"/>
</dbReference>
<dbReference type="InterPro" id="IPR031161">
    <property type="entry name" value="Peptidase_M60_dom"/>
</dbReference>
<dbReference type="Gene3D" id="2.60.120.1250">
    <property type="entry name" value="Peptidase M60, enhancin-like domain 1"/>
    <property type="match status" value="1"/>
</dbReference>
<dbReference type="RefSeq" id="WP_009126162.1">
    <property type="nucleotide sequence ID" value="NZ_GL882687.1"/>
</dbReference>
<dbReference type="Pfam" id="PF18630">
    <property type="entry name" value="Peptidase_M60_C"/>
    <property type="match status" value="1"/>
</dbReference>
<comment type="caution">
    <text evidence="3">The sequence shown here is derived from an EMBL/GenBank/DDBJ whole genome shotgun (WGS) entry which is preliminary data.</text>
</comment>
<reference evidence="3 4" key="1">
    <citation type="submission" date="2011-02" db="EMBL/GenBank/DDBJ databases">
        <authorList>
            <person name="Weinstock G."/>
            <person name="Sodergren E."/>
            <person name="Clifton S."/>
            <person name="Fulton L."/>
            <person name="Fulton B."/>
            <person name="Courtney L."/>
            <person name="Fronick C."/>
            <person name="Harrison M."/>
            <person name="Strong C."/>
            <person name="Farmer C."/>
            <person name="Delahaunty K."/>
            <person name="Markovic C."/>
            <person name="Hall O."/>
            <person name="Minx P."/>
            <person name="Tomlinson C."/>
            <person name="Mitreva M."/>
            <person name="Hou S."/>
            <person name="Chen J."/>
            <person name="Wollam A."/>
            <person name="Pepin K.H."/>
            <person name="Johnson M."/>
            <person name="Bhonagiri V."/>
            <person name="Zhang X."/>
            <person name="Suruliraj S."/>
            <person name="Warren W."/>
            <person name="Chinwalla A."/>
            <person name="Mardis E.R."/>
            <person name="Wilson R.K."/>
        </authorList>
    </citation>
    <scope>NUCLEOTIDE SEQUENCE [LARGE SCALE GENOMIC DNA]</scope>
    <source>
        <strain evidence="3 4">YIT 12057</strain>
    </source>
</reference>
<dbReference type="EMBL" id="AFBN01000094">
    <property type="protein sequence ID" value="EGF52582.1"/>
    <property type="molecule type" value="Genomic_DNA"/>
</dbReference>
<dbReference type="Proteomes" id="UP000003416">
    <property type="component" value="Unassembled WGS sequence"/>
</dbReference>
<dbReference type="Pfam" id="PF13004">
    <property type="entry name" value="BACON"/>
    <property type="match status" value="2"/>
</dbReference>
<dbReference type="AlphaFoldDB" id="F3PW04"/>
<name>F3PW04_9BACE</name>
<keyword evidence="4" id="KW-1185">Reference proteome</keyword>
<dbReference type="Pfam" id="PF13402">
    <property type="entry name" value="Peptidase_M60"/>
    <property type="match status" value="1"/>
</dbReference>
<dbReference type="InterPro" id="IPR042279">
    <property type="entry name" value="Pep_M60_3"/>
</dbReference>
<evidence type="ECO:0000259" key="2">
    <source>
        <dbReference type="PROSITE" id="PS51723"/>
    </source>
</evidence>
<dbReference type="Gene3D" id="1.10.390.30">
    <property type="entry name" value="Peptidase M60, enhancin-like domain 3"/>
    <property type="match status" value="1"/>
</dbReference>
<dbReference type="PANTHER" id="PTHR15730:SF5">
    <property type="entry name" value="SI:CH211-210B2.2-RELATED"/>
    <property type="match status" value="1"/>
</dbReference>
<feature type="chain" id="PRO_5003301858" evidence="1">
    <location>
        <begin position="26"/>
        <end position="941"/>
    </location>
</feature>
<dbReference type="InterPro" id="IPR051244">
    <property type="entry name" value="TCAF"/>
</dbReference>
<dbReference type="SUPFAM" id="SSF49785">
    <property type="entry name" value="Galactose-binding domain-like"/>
    <property type="match status" value="1"/>
</dbReference>
<dbReference type="Gene3D" id="3.40.390.80">
    <property type="entry name" value="Peptidase M60, enhancin-like domain 2"/>
    <property type="match status" value="1"/>
</dbReference>
<dbReference type="STRING" id="763034.HMPREF9446_02934"/>
<evidence type="ECO:0000313" key="4">
    <source>
        <dbReference type="Proteomes" id="UP000003416"/>
    </source>
</evidence>
<dbReference type="HOGENOM" id="CLU_012663_0_0_10"/>
<dbReference type="Gene3D" id="2.60.40.10">
    <property type="entry name" value="Immunoglobulins"/>
    <property type="match status" value="2"/>
</dbReference>
<feature type="domain" description="Peptidase M60" evidence="2">
    <location>
        <begin position="447"/>
        <end position="744"/>
    </location>
</feature>
<keyword evidence="1" id="KW-0732">Signal</keyword>
<dbReference type="eggNOG" id="COG4166">
    <property type="taxonomic scope" value="Bacteria"/>
</dbReference>
<dbReference type="InterPro" id="IPR013783">
    <property type="entry name" value="Ig-like_fold"/>
</dbReference>
<dbReference type="CDD" id="cd14948">
    <property type="entry name" value="BACON"/>
    <property type="match status" value="2"/>
</dbReference>
<gene>
    <name evidence="3" type="ORF">HMPREF9446_02934</name>
</gene>
<dbReference type="InterPro" id="IPR024361">
    <property type="entry name" value="BACON"/>
</dbReference>